<reference evidence="4" key="1">
    <citation type="submission" date="2016-10" db="EMBL/GenBank/DDBJ databases">
        <authorList>
            <person name="Varghese N."/>
            <person name="Submissions S."/>
        </authorList>
    </citation>
    <scope>NUCLEOTIDE SEQUENCE [LARGE SCALE GENOMIC DNA]</scope>
    <source>
        <strain evidence="4">CGMCC 1.6763</strain>
    </source>
</reference>
<keyword evidence="1" id="KW-0732">Signal</keyword>
<evidence type="ECO:0000313" key="3">
    <source>
        <dbReference type="EMBL" id="SEI85209.1"/>
    </source>
</evidence>
<dbReference type="Proteomes" id="UP000199200">
    <property type="component" value="Unassembled WGS sequence"/>
</dbReference>
<dbReference type="OrthoDB" id="2445107at2"/>
<feature type="chain" id="PRO_5011720208" evidence="1">
    <location>
        <begin position="29"/>
        <end position="353"/>
    </location>
</feature>
<name>A0A1H6TYU6_9BACL</name>
<evidence type="ECO:0000256" key="1">
    <source>
        <dbReference type="SAM" id="SignalP"/>
    </source>
</evidence>
<feature type="domain" description="SLH" evidence="2">
    <location>
        <begin position="160"/>
        <end position="220"/>
    </location>
</feature>
<evidence type="ECO:0000259" key="2">
    <source>
        <dbReference type="PROSITE" id="PS51272"/>
    </source>
</evidence>
<dbReference type="Pfam" id="PF00395">
    <property type="entry name" value="SLH"/>
    <property type="match status" value="1"/>
</dbReference>
<dbReference type="InterPro" id="IPR001119">
    <property type="entry name" value="SLH_dom"/>
</dbReference>
<protein>
    <submittedName>
        <fullName evidence="3">S-layer homology domain-containing protein</fullName>
    </submittedName>
</protein>
<gene>
    <name evidence="3" type="ORF">SAMN04488127_0618</name>
</gene>
<dbReference type="InterPro" id="IPR051465">
    <property type="entry name" value="Cell_Envelope_Struct_Comp"/>
</dbReference>
<dbReference type="EMBL" id="FNZF01000001">
    <property type="protein sequence ID" value="SEI85209.1"/>
    <property type="molecule type" value="Genomic_DNA"/>
</dbReference>
<organism evidence="3 4">
    <name type="scientific">Bhargavaea ginsengi</name>
    <dbReference type="NCBI Taxonomy" id="426757"/>
    <lineage>
        <taxon>Bacteria</taxon>
        <taxon>Bacillati</taxon>
        <taxon>Bacillota</taxon>
        <taxon>Bacilli</taxon>
        <taxon>Bacillales</taxon>
        <taxon>Caryophanaceae</taxon>
        <taxon>Bhargavaea</taxon>
    </lineage>
</organism>
<sequence length="353" mass="39165">MTRMPFKKLALSTAAAGMIFGAALPASAAGYTDVPKESSHHDNIVRANELGIMTGYGDGTFKPNGQLSRGNVVKALGKYVVKHSGLTPEEYVKTYGTASVPNFSDVPNSWADQELVMYSKIVKDMGIFKGSNNRLMAGNLITRDQMAEVLARTFAFRDLPGAPEISDIGGSAYAKSIEILFENGISVANPYHPRATTSRAQLATFLVRSYDKVSKEESVMPASFYSELRKGKVSDAIVQIGSTLTELKKKAGDPEAEYDFEGGIRHVYGKYEYGVPHPVLEEGDPVTTVTYYFDEEPSLEEVMRHMGPVEQTEEEEDPMEYDYLWYHKGDFEVFFEYEWGGDTIDNVTVKSNR</sequence>
<feature type="domain" description="SLH" evidence="2">
    <location>
        <begin position="27"/>
        <end position="90"/>
    </location>
</feature>
<dbReference type="RefSeq" id="WP_092049810.1">
    <property type="nucleotide sequence ID" value="NZ_FNZF01000001.1"/>
</dbReference>
<proteinExistence type="predicted"/>
<feature type="signal peptide" evidence="1">
    <location>
        <begin position="1"/>
        <end position="28"/>
    </location>
</feature>
<dbReference type="STRING" id="426757.SAMN04488127_0618"/>
<dbReference type="PROSITE" id="PS51272">
    <property type="entry name" value="SLH"/>
    <property type="match status" value="2"/>
</dbReference>
<keyword evidence="4" id="KW-1185">Reference proteome</keyword>
<dbReference type="AlphaFoldDB" id="A0A1H6TYU6"/>
<accession>A0A1H6TYU6</accession>
<evidence type="ECO:0000313" key="4">
    <source>
        <dbReference type="Proteomes" id="UP000199200"/>
    </source>
</evidence>
<dbReference type="PANTHER" id="PTHR43308">
    <property type="entry name" value="OUTER MEMBRANE PROTEIN ALPHA-RELATED"/>
    <property type="match status" value="1"/>
</dbReference>